<evidence type="ECO:0000313" key="2">
    <source>
        <dbReference type="EMBL" id="GAW26893.1"/>
    </source>
</evidence>
<organism evidence="2">
    <name type="scientific">Rosellinia necatrix</name>
    <name type="common">White root-rot fungus</name>
    <dbReference type="NCBI Taxonomy" id="77044"/>
    <lineage>
        <taxon>Eukaryota</taxon>
        <taxon>Fungi</taxon>
        <taxon>Dikarya</taxon>
        <taxon>Ascomycota</taxon>
        <taxon>Pezizomycotina</taxon>
        <taxon>Sordariomycetes</taxon>
        <taxon>Xylariomycetidae</taxon>
        <taxon>Xylariales</taxon>
        <taxon>Xylariaceae</taxon>
        <taxon>Rosellinia</taxon>
    </lineage>
</organism>
<gene>
    <name evidence="2" type="ORF">SAMD00023353_5400540</name>
</gene>
<dbReference type="Pfam" id="PF12855">
    <property type="entry name" value="Ecl1"/>
    <property type="match status" value="1"/>
</dbReference>
<dbReference type="Proteomes" id="UP000054516">
    <property type="component" value="Unassembled WGS sequence"/>
</dbReference>
<dbReference type="InterPro" id="IPR024368">
    <property type="entry name" value="Ecl1/2/3"/>
</dbReference>
<sequence>MSSDPSWEPEFCLYCDRQTDGALYCSESCRLRDFETSSTSLHTTAGSPGLASPSSFQWSVPRNQTKFYLPPAYDFANPQPYGSTPLPQYHVSQRSASSASSSAGLTPSSSHSSLCSLGSTASSGSETPQISDRTKKHLRDYASSFEHARTQQRRRSC</sequence>
<feature type="compositionally biased region" description="Low complexity" evidence="1">
    <location>
        <begin position="95"/>
        <end position="127"/>
    </location>
</feature>
<proteinExistence type="predicted"/>
<accession>A0A1S8AA40</accession>
<feature type="compositionally biased region" description="Polar residues" evidence="1">
    <location>
        <begin position="80"/>
        <end position="94"/>
    </location>
</feature>
<reference evidence="2" key="1">
    <citation type="submission" date="2016-03" db="EMBL/GenBank/DDBJ databases">
        <title>Draft genome sequence of Rosellinia necatrix.</title>
        <authorList>
            <person name="Kanematsu S."/>
        </authorList>
    </citation>
    <scope>NUCLEOTIDE SEQUENCE [LARGE SCALE GENOMIC DNA]</scope>
    <source>
        <strain evidence="2">W97</strain>
    </source>
</reference>
<dbReference type="OrthoDB" id="2563506at2759"/>
<evidence type="ECO:0000313" key="3">
    <source>
        <dbReference type="Proteomes" id="UP000054516"/>
    </source>
</evidence>
<dbReference type="EMBL" id="DF977499">
    <property type="protein sequence ID" value="GAW26893.1"/>
    <property type="molecule type" value="Genomic_DNA"/>
</dbReference>
<evidence type="ECO:0008006" key="4">
    <source>
        <dbReference type="Google" id="ProtNLM"/>
    </source>
</evidence>
<dbReference type="AlphaFoldDB" id="A0A1S8AA40"/>
<evidence type="ECO:0000256" key="1">
    <source>
        <dbReference type="SAM" id="MobiDB-lite"/>
    </source>
</evidence>
<feature type="region of interest" description="Disordered" evidence="1">
    <location>
        <begin position="79"/>
        <end position="157"/>
    </location>
</feature>
<dbReference type="OMA" id="CLVCDRQ"/>
<protein>
    <recommendedName>
        <fullName evidence="4">Life-span regulatory factor domain-containing protein</fullName>
    </recommendedName>
</protein>
<keyword evidence="3" id="KW-1185">Reference proteome</keyword>
<name>A0A1S8AA40_ROSNE</name>